<dbReference type="GO" id="GO:0042242">
    <property type="term" value="F:cobyrinic acid a,c-diamide synthase activity"/>
    <property type="evidence" value="ECO:0007669"/>
    <property type="project" value="InterPro"/>
</dbReference>
<reference evidence="11" key="1">
    <citation type="submission" date="2020-05" db="EMBL/GenBank/DDBJ databases">
        <title>Novel species in genus Nocardioides.</title>
        <authorList>
            <person name="Zhang G."/>
        </authorList>
    </citation>
    <scope>NUCLEOTIDE SEQUENCE [LARGE SCALE GENOMIC DNA]</scope>
    <source>
        <strain evidence="11">zg-1050</strain>
    </source>
</reference>
<dbReference type="PROSITE" id="PS51274">
    <property type="entry name" value="GATASE_COBBQ"/>
    <property type="match status" value="1"/>
</dbReference>
<feature type="domain" description="CobQ/CobB/MinD/ParA nucleotide binding" evidence="8">
    <location>
        <begin position="1"/>
        <end position="184"/>
    </location>
</feature>
<evidence type="ECO:0000256" key="3">
    <source>
        <dbReference type="ARBA" id="ARBA00022741"/>
    </source>
</evidence>
<keyword evidence="2" id="KW-0436">Ligase</keyword>
<keyword evidence="6" id="KW-0315">Glutamine amidotransferase</keyword>
<dbReference type="InterPro" id="IPR029062">
    <property type="entry name" value="Class_I_gatase-like"/>
</dbReference>
<evidence type="ECO:0000256" key="1">
    <source>
        <dbReference type="ARBA" id="ARBA00001946"/>
    </source>
</evidence>
<protein>
    <submittedName>
        <fullName evidence="10">Cobyrinate a,c-diamide synthase</fullName>
    </submittedName>
</protein>
<dbReference type="PANTHER" id="PTHR43873:SF1">
    <property type="entry name" value="COBYRINATE A,C-DIAMIDE SYNTHASE"/>
    <property type="match status" value="1"/>
</dbReference>
<organism evidence="10 11">
    <name type="scientific">Berryella wangjianweii</name>
    <dbReference type="NCBI Taxonomy" id="2734634"/>
    <lineage>
        <taxon>Bacteria</taxon>
        <taxon>Bacillati</taxon>
        <taxon>Actinomycetota</taxon>
        <taxon>Coriobacteriia</taxon>
        <taxon>Eggerthellales</taxon>
        <taxon>Eggerthellaceae</taxon>
        <taxon>Berryella</taxon>
    </lineage>
</organism>
<accession>A0A6M8J4G4</accession>
<dbReference type="InterPro" id="IPR011698">
    <property type="entry name" value="GATase_3"/>
</dbReference>
<keyword evidence="11" id="KW-1185">Reference proteome</keyword>
<sequence length="487" mass="50952">MVSAGSSSAGKTTVTVALLSALAARGLDVAALKSGPDYLDPLFHERVCGHPARNLDLFMLGAAGARRLLARSVPAQGVAVIEGAMGLYDGVAGGDECSSWHLAALTRTPVVLVVDGRGRALSAAAEVLGHQRLRDPSMIAAVIVNRCTAGFFPTLKELIERECGVPVAGFLPALPEAALPARHLGLVPPDEVEGLAARVRALGEAAARTIDLDLLLGIARAAGPVPPSDCAPARADRGVAGEAPEPERASGSPAPARPGPEGVANGEGPGAGAVVAVARDDAFCFYYADALEELERQGCRLAFFSPLADEGLPAGASGLYLGGGYPELHARRLAANASMLDAVRAAATRGMPLIAECGGFLYLHRRLQDAEGAWHELAGVVDGSAWRRTRKSARFGYVRLHASADSLLFRVREPVPAHEFHYWESDCAGGDLVARKPRSERSWPCGHADRVGYAGFPHLNLAGDVRLARRFAAACVAFARGGSERLR</sequence>
<keyword evidence="4" id="KW-0067">ATP-binding</keyword>
<evidence type="ECO:0000259" key="8">
    <source>
        <dbReference type="Pfam" id="PF01656"/>
    </source>
</evidence>
<evidence type="ECO:0000313" key="11">
    <source>
        <dbReference type="Proteomes" id="UP000503297"/>
    </source>
</evidence>
<evidence type="ECO:0000256" key="7">
    <source>
        <dbReference type="SAM" id="MobiDB-lite"/>
    </source>
</evidence>
<dbReference type="SUPFAM" id="SSF52317">
    <property type="entry name" value="Class I glutamine amidotransferase-like"/>
    <property type="match status" value="1"/>
</dbReference>
<dbReference type="Proteomes" id="UP000503297">
    <property type="component" value="Chromosome"/>
</dbReference>
<dbReference type="KEGG" id="bwa:HLV38_01125"/>
<dbReference type="InterPro" id="IPR002586">
    <property type="entry name" value="CobQ/CobB/MinD/ParA_Nub-bd_dom"/>
</dbReference>
<keyword evidence="3" id="KW-0547">Nucleotide-binding</keyword>
<name>A0A6M8J4G4_9ACTN</name>
<evidence type="ECO:0000256" key="4">
    <source>
        <dbReference type="ARBA" id="ARBA00022840"/>
    </source>
</evidence>
<dbReference type="NCBIfam" id="NF002204">
    <property type="entry name" value="PRK01077.1"/>
    <property type="match status" value="1"/>
</dbReference>
<dbReference type="Pfam" id="PF01656">
    <property type="entry name" value="CbiA"/>
    <property type="match status" value="1"/>
</dbReference>
<feature type="region of interest" description="Disordered" evidence="7">
    <location>
        <begin position="226"/>
        <end position="267"/>
    </location>
</feature>
<dbReference type="SUPFAM" id="SSF52540">
    <property type="entry name" value="P-loop containing nucleoside triphosphate hydrolases"/>
    <property type="match status" value="1"/>
</dbReference>
<comment type="cofactor">
    <cofactor evidence="1">
        <name>Mg(2+)</name>
        <dbReference type="ChEBI" id="CHEBI:18420"/>
    </cofactor>
</comment>
<evidence type="ECO:0000313" key="10">
    <source>
        <dbReference type="EMBL" id="QKF06876.1"/>
    </source>
</evidence>
<dbReference type="InterPro" id="IPR027417">
    <property type="entry name" value="P-loop_NTPase"/>
</dbReference>
<dbReference type="RefSeq" id="WP_173163536.1">
    <property type="nucleotide sequence ID" value="NZ_CP053716.1"/>
</dbReference>
<evidence type="ECO:0000256" key="5">
    <source>
        <dbReference type="ARBA" id="ARBA00022842"/>
    </source>
</evidence>
<gene>
    <name evidence="10" type="ORF">HLV38_01125</name>
</gene>
<dbReference type="Gene3D" id="3.40.50.880">
    <property type="match status" value="1"/>
</dbReference>
<dbReference type="Pfam" id="PF07685">
    <property type="entry name" value="GATase_3"/>
    <property type="match status" value="1"/>
</dbReference>
<dbReference type="InterPro" id="IPR004484">
    <property type="entry name" value="CbiA/CobB_synth"/>
</dbReference>
<dbReference type="AlphaFoldDB" id="A0A6M8J4G4"/>
<dbReference type="PANTHER" id="PTHR43873">
    <property type="entry name" value="COBYRINATE A,C-DIAMIDE SYNTHASE"/>
    <property type="match status" value="1"/>
</dbReference>
<feature type="domain" description="CobB/CobQ-like glutamine amidotransferase" evidence="9">
    <location>
        <begin position="275"/>
        <end position="422"/>
    </location>
</feature>
<dbReference type="EMBL" id="CP053716">
    <property type="protein sequence ID" value="QKF06876.1"/>
    <property type="molecule type" value="Genomic_DNA"/>
</dbReference>
<dbReference type="Gene3D" id="3.40.50.300">
    <property type="entry name" value="P-loop containing nucleotide triphosphate hydrolases"/>
    <property type="match status" value="1"/>
</dbReference>
<evidence type="ECO:0000256" key="6">
    <source>
        <dbReference type="ARBA" id="ARBA00022962"/>
    </source>
</evidence>
<keyword evidence="5" id="KW-0460">Magnesium</keyword>
<dbReference type="GO" id="GO:0005524">
    <property type="term" value="F:ATP binding"/>
    <property type="evidence" value="ECO:0007669"/>
    <property type="project" value="UniProtKB-KW"/>
</dbReference>
<evidence type="ECO:0000259" key="9">
    <source>
        <dbReference type="Pfam" id="PF07685"/>
    </source>
</evidence>
<proteinExistence type="predicted"/>
<evidence type="ECO:0000256" key="2">
    <source>
        <dbReference type="ARBA" id="ARBA00022598"/>
    </source>
</evidence>
<feature type="compositionally biased region" description="Low complexity" evidence="7">
    <location>
        <begin position="249"/>
        <end position="264"/>
    </location>
</feature>